<dbReference type="HOGENOM" id="CLU_091641_2_1_6"/>
<evidence type="ECO:0000256" key="3">
    <source>
        <dbReference type="ARBA" id="ARBA00022638"/>
    </source>
</evidence>
<dbReference type="InterPro" id="IPR034690">
    <property type="entry name" value="Endolysin_T4_type"/>
</dbReference>
<keyword evidence="5 6" id="KW-0326">Glycosidase</keyword>
<dbReference type="Pfam" id="PF00959">
    <property type="entry name" value="Phage_lysozyme"/>
    <property type="match status" value="1"/>
</dbReference>
<dbReference type="PANTHER" id="PTHR38107:SF4">
    <property type="entry name" value="LYSOZYME"/>
    <property type="match status" value="1"/>
</dbReference>
<sequence length="171" mass="18901">MTMKTSTLKRCSAAMVLGLMATLPGYLSLQVSEEGLRLITDFEGCQLQPYQCSAGVWTSGIGHTSGVKPAQEITEHQAAKNLLADIQHTERTIKKCMPVTMPQPVFDAVVSFSFNVGAGAACRSTLAFFINKKRWQQACDQLPRWVFVNGERNRGLERRRNAEHALCLKGV</sequence>
<dbReference type="AlphaFoldDB" id="H2IVE2"/>
<keyword evidence="9" id="KW-1185">Reference proteome</keyword>
<proteinExistence type="inferred from homology"/>
<reference evidence="8 9" key="1">
    <citation type="journal article" date="2012" name="J. Bacteriol.">
        <title>Complete Genome Sequence of Rahnella aquatilis CIP 78.65.</title>
        <authorList>
            <person name="Martinez R.J."/>
            <person name="Bruce D."/>
            <person name="Detter C."/>
            <person name="Goodwin L.A."/>
            <person name="Han J."/>
            <person name="Han C.S."/>
            <person name="Held B."/>
            <person name="Land M.L."/>
            <person name="Mikhailova N."/>
            <person name="Nolan M."/>
            <person name="Pennacchio L."/>
            <person name="Pitluck S."/>
            <person name="Tapia R."/>
            <person name="Woyke T."/>
            <person name="Sobecky P.A."/>
        </authorList>
    </citation>
    <scope>NUCLEOTIDE SEQUENCE [LARGE SCALE GENOMIC DNA]</scope>
    <source>
        <strain evidence="9">ATCC 33071 / DSM 4594 / JCM 1683 / NBRC 105701 / NCIMB 13365 / CIP 78.65</strain>
    </source>
</reference>
<gene>
    <name evidence="8" type="ordered locus">Rahaq2_0753</name>
</gene>
<evidence type="ECO:0000256" key="6">
    <source>
        <dbReference type="RuleBase" id="RU003788"/>
    </source>
</evidence>
<dbReference type="GO" id="GO:0031640">
    <property type="term" value="P:killing of cells of another organism"/>
    <property type="evidence" value="ECO:0007669"/>
    <property type="project" value="UniProtKB-KW"/>
</dbReference>
<keyword evidence="7" id="KW-0732">Signal</keyword>
<dbReference type="InterPro" id="IPR023347">
    <property type="entry name" value="Lysozyme_dom_sf"/>
</dbReference>
<dbReference type="EMBL" id="CP003244">
    <property type="protein sequence ID" value="AEX50671.1"/>
    <property type="molecule type" value="Genomic_DNA"/>
</dbReference>
<dbReference type="GO" id="GO:0016998">
    <property type="term" value="P:cell wall macromolecule catabolic process"/>
    <property type="evidence" value="ECO:0007669"/>
    <property type="project" value="InterPro"/>
</dbReference>
<dbReference type="GO" id="GO:0042742">
    <property type="term" value="P:defense response to bacterium"/>
    <property type="evidence" value="ECO:0007669"/>
    <property type="project" value="UniProtKB-KW"/>
</dbReference>
<dbReference type="HAMAP" id="MF_04110">
    <property type="entry name" value="ENDOLYSIN_T4"/>
    <property type="match status" value="1"/>
</dbReference>
<organism evidence="8 9">
    <name type="scientific">Rahnella aquatilis (strain ATCC 33071 / DSM 4594 / JCM 1683 / NBRC 105701 / NCIMB 13365 / CIP 78.65)</name>
    <dbReference type="NCBI Taxonomy" id="745277"/>
    <lineage>
        <taxon>Bacteria</taxon>
        <taxon>Pseudomonadati</taxon>
        <taxon>Pseudomonadota</taxon>
        <taxon>Gammaproteobacteria</taxon>
        <taxon>Enterobacterales</taxon>
        <taxon>Yersiniaceae</taxon>
        <taxon>Rahnella</taxon>
    </lineage>
</organism>
<evidence type="ECO:0000256" key="7">
    <source>
        <dbReference type="SAM" id="SignalP"/>
    </source>
</evidence>
<dbReference type="GO" id="GO:0009253">
    <property type="term" value="P:peptidoglycan catabolic process"/>
    <property type="evidence" value="ECO:0007669"/>
    <property type="project" value="InterPro"/>
</dbReference>
<dbReference type="InterPro" id="IPR023346">
    <property type="entry name" value="Lysozyme-like_dom_sf"/>
</dbReference>
<dbReference type="EC" id="3.2.1.17" evidence="6"/>
<dbReference type="Proteomes" id="UP000009010">
    <property type="component" value="Chromosome"/>
</dbReference>
<evidence type="ECO:0000256" key="5">
    <source>
        <dbReference type="ARBA" id="ARBA00023295"/>
    </source>
</evidence>
<keyword evidence="2 6" id="KW-0929">Antimicrobial</keyword>
<dbReference type="PATRIC" id="fig|745277.3.peg.717"/>
<dbReference type="KEGG" id="raq:Rahaq2_0753"/>
<keyword evidence="4 6" id="KW-0378">Hydrolase</keyword>
<evidence type="ECO:0000256" key="2">
    <source>
        <dbReference type="ARBA" id="ARBA00022529"/>
    </source>
</evidence>
<dbReference type="GO" id="GO:0003796">
    <property type="term" value="F:lysozyme activity"/>
    <property type="evidence" value="ECO:0007669"/>
    <property type="project" value="UniProtKB-EC"/>
</dbReference>
<evidence type="ECO:0000313" key="8">
    <source>
        <dbReference type="EMBL" id="AEX50671.1"/>
    </source>
</evidence>
<dbReference type="eggNOG" id="COG3772">
    <property type="taxonomic scope" value="Bacteria"/>
</dbReference>
<comment type="catalytic activity">
    <reaction evidence="1 6">
        <text>Hydrolysis of (1-&gt;4)-beta-linkages between N-acetylmuramic acid and N-acetyl-D-glucosamine residues in a peptidoglycan and between N-acetyl-D-glucosamine residues in chitodextrins.</text>
        <dbReference type="EC" id="3.2.1.17"/>
    </reaction>
</comment>
<dbReference type="CDD" id="cd16901">
    <property type="entry name" value="lyz_P1"/>
    <property type="match status" value="1"/>
</dbReference>
<dbReference type="STRING" id="745277.Rahaq2_0753"/>
<protein>
    <recommendedName>
        <fullName evidence="6">Lysozyme</fullName>
        <ecNumber evidence="6">3.2.1.17</ecNumber>
    </recommendedName>
</protein>
<dbReference type="Gene3D" id="1.10.530.40">
    <property type="match status" value="1"/>
</dbReference>
<dbReference type="SUPFAM" id="SSF53955">
    <property type="entry name" value="Lysozyme-like"/>
    <property type="match status" value="1"/>
</dbReference>
<evidence type="ECO:0000313" key="9">
    <source>
        <dbReference type="Proteomes" id="UP000009010"/>
    </source>
</evidence>
<feature type="signal peptide" evidence="7">
    <location>
        <begin position="1"/>
        <end position="21"/>
    </location>
</feature>
<keyword evidence="3 6" id="KW-0081">Bacteriolytic enzyme</keyword>
<dbReference type="InterPro" id="IPR002196">
    <property type="entry name" value="Glyco_hydro_24"/>
</dbReference>
<evidence type="ECO:0000256" key="1">
    <source>
        <dbReference type="ARBA" id="ARBA00000632"/>
    </source>
</evidence>
<dbReference type="PANTHER" id="PTHR38107">
    <property type="match status" value="1"/>
</dbReference>
<dbReference type="InterPro" id="IPR051018">
    <property type="entry name" value="Bacteriophage_GH24"/>
</dbReference>
<accession>H2IVE2</accession>
<evidence type="ECO:0000256" key="4">
    <source>
        <dbReference type="ARBA" id="ARBA00022801"/>
    </source>
</evidence>
<feature type="chain" id="PRO_5003562810" description="Lysozyme" evidence="7">
    <location>
        <begin position="22"/>
        <end position="171"/>
    </location>
</feature>
<reference evidence="9" key="2">
    <citation type="submission" date="2012-01" db="EMBL/GenBank/DDBJ databases">
        <title>Complete sequence of chromosome of Rahnella aquatilis CIP 78.65.</title>
        <authorList>
            <person name="Lucas S."/>
            <person name="Han J."/>
            <person name="Lapidus A."/>
            <person name="Cheng J.-F."/>
            <person name="Goodwin L."/>
            <person name="Pitluck S."/>
            <person name="Peters L."/>
            <person name="Ovchinnikova G."/>
            <person name="Held B."/>
            <person name="Detter J.C."/>
            <person name="Han C."/>
            <person name="Tapia R."/>
            <person name="Land M."/>
            <person name="Hauser L."/>
            <person name="Kyrpides N."/>
            <person name="Ivanova N."/>
            <person name="Pagani I."/>
            <person name="Sobecky P."/>
            <person name="Martinez R."/>
            <person name="Woyke T."/>
        </authorList>
    </citation>
    <scope>NUCLEOTIDE SEQUENCE [LARGE SCALE GENOMIC DNA]</scope>
    <source>
        <strain evidence="9">ATCC 33071 / DSM 4594 / JCM 1683 / NBRC 105701 / NCIMB 13365 / CIP 78.65</strain>
    </source>
</reference>
<name>H2IVE2_RAHAC</name>
<comment type="similarity">
    <text evidence="6">Belongs to the glycosyl hydrolase 24 family.</text>
</comment>